<dbReference type="AlphaFoldDB" id="A0A9P5PKU5"/>
<keyword evidence="2" id="KW-1185">Reference proteome</keyword>
<sequence>MTQSKLQKTLLPDHGVWFKGHFEEDRDDMVQELPVYILNGVPDFVNLLTAVKEAITYPDTPPNSVILNSILRAAHKLQFTRFKNWAICLLEKTWPAELEPLLQSPCTTRLSTRLSPDEATAVVSVARECGFGDVLKRAPFVRTDCFGQKSTSSASASTSSGISNATLSPSDYHLLQARERLVSLWI</sequence>
<gene>
    <name evidence="1" type="ORF">BDP27DRAFT_1366216</name>
</gene>
<evidence type="ECO:0000313" key="2">
    <source>
        <dbReference type="Proteomes" id="UP000772434"/>
    </source>
</evidence>
<dbReference type="EMBL" id="JADNRY010000099">
    <property type="protein sequence ID" value="KAF9065723.1"/>
    <property type="molecule type" value="Genomic_DNA"/>
</dbReference>
<reference evidence="1" key="1">
    <citation type="submission" date="2020-11" db="EMBL/GenBank/DDBJ databases">
        <authorList>
            <consortium name="DOE Joint Genome Institute"/>
            <person name="Ahrendt S."/>
            <person name="Riley R."/>
            <person name="Andreopoulos W."/>
            <person name="Labutti K."/>
            <person name="Pangilinan J."/>
            <person name="Ruiz-Duenas F.J."/>
            <person name="Barrasa J.M."/>
            <person name="Sanchez-Garcia M."/>
            <person name="Camarero S."/>
            <person name="Miyauchi S."/>
            <person name="Serrano A."/>
            <person name="Linde D."/>
            <person name="Babiker R."/>
            <person name="Drula E."/>
            <person name="Ayuso-Fernandez I."/>
            <person name="Pacheco R."/>
            <person name="Padilla G."/>
            <person name="Ferreira P."/>
            <person name="Barriuso J."/>
            <person name="Kellner H."/>
            <person name="Castanera R."/>
            <person name="Alfaro M."/>
            <person name="Ramirez L."/>
            <person name="Pisabarro A.G."/>
            <person name="Kuo A."/>
            <person name="Tritt A."/>
            <person name="Lipzen A."/>
            <person name="He G."/>
            <person name="Yan M."/>
            <person name="Ng V."/>
            <person name="Cullen D."/>
            <person name="Martin F."/>
            <person name="Rosso M.-N."/>
            <person name="Henrissat B."/>
            <person name="Hibbett D."/>
            <person name="Martinez A.T."/>
            <person name="Grigoriev I.V."/>
        </authorList>
    </citation>
    <scope>NUCLEOTIDE SEQUENCE</scope>
    <source>
        <strain evidence="1">AH 40177</strain>
    </source>
</reference>
<proteinExistence type="predicted"/>
<organism evidence="1 2">
    <name type="scientific">Rhodocollybia butyracea</name>
    <dbReference type="NCBI Taxonomy" id="206335"/>
    <lineage>
        <taxon>Eukaryota</taxon>
        <taxon>Fungi</taxon>
        <taxon>Dikarya</taxon>
        <taxon>Basidiomycota</taxon>
        <taxon>Agaricomycotina</taxon>
        <taxon>Agaricomycetes</taxon>
        <taxon>Agaricomycetidae</taxon>
        <taxon>Agaricales</taxon>
        <taxon>Marasmiineae</taxon>
        <taxon>Omphalotaceae</taxon>
        <taxon>Rhodocollybia</taxon>
    </lineage>
</organism>
<evidence type="ECO:0000313" key="1">
    <source>
        <dbReference type="EMBL" id="KAF9065723.1"/>
    </source>
</evidence>
<protein>
    <submittedName>
        <fullName evidence="1">Uncharacterized protein</fullName>
    </submittedName>
</protein>
<accession>A0A9P5PKU5</accession>
<dbReference type="OrthoDB" id="2746456at2759"/>
<name>A0A9P5PKU5_9AGAR</name>
<dbReference type="Proteomes" id="UP000772434">
    <property type="component" value="Unassembled WGS sequence"/>
</dbReference>
<comment type="caution">
    <text evidence="1">The sequence shown here is derived from an EMBL/GenBank/DDBJ whole genome shotgun (WGS) entry which is preliminary data.</text>
</comment>